<dbReference type="Gene3D" id="3.30.559.10">
    <property type="entry name" value="Chloramphenicol acetyltransferase-like domain"/>
    <property type="match status" value="1"/>
</dbReference>
<dbReference type="RefSeq" id="WP_073385042.1">
    <property type="nucleotide sequence ID" value="NZ_FQVU01000001.1"/>
</dbReference>
<dbReference type="SUPFAM" id="SSF47336">
    <property type="entry name" value="ACP-like"/>
    <property type="match status" value="1"/>
</dbReference>
<dbReference type="OrthoDB" id="3671989at2"/>
<feature type="region of interest" description="Disordered" evidence="4">
    <location>
        <begin position="1"/>
        <end position="40"/>
    </location>
</feature>
<dbReference type="Pfam" id="PF00550">
    <property type="entry name" value="PP-binding"/>
    <property type="match status" value="1"/>
</dbReference>
<dbReference type="InterPro" id="IPR001242">
    <property type="entry name" value="Condensation_dom"/>
</dbReference>
<feature type="compositionally biased region" description="Pro residues" evidence="4">
    <location>
        <begin position="1102"/>
        <end position="1111"/>
    </location>
</feature>
<dbReference type="Gene3D" id="3.30.300.30">
    <property type="match status" value="1"/>
</dbReference>
<accession>A0A1M5CP43</accession>
<dbReference type="Pfam" id="PF00668">
    <property type="entry name" value="Condensation"/>
    <property type="match status" value="1"/>
</dbReference>
<evidence type="ECO:0000259" key="5">
    <source>
        <dbReference type="PROSITE" id="PS50075"/>
    </source>
</evidence>
<keyword evidence="7" id="KW-1185">Reference proteome</keyword>
<evidence type="ECO:0000256" key="3">
    <source>
        <dbReference type="ARBA" id="ARBA00022553"/>
    </source>
</evidence>
<dbReference type="GO" id="GO:0005737">
    <property type="term" value="C:cytoplasm"/>
    <property type="evidence" value="ECO:0007669"/>
    <property type="project" value="TreeGrafter"/>
</dbReference>
<feature type="compositionally biased region" description="Basic and acidic residues" evidence="4">
    <location>
        <begin position="1092"/>
        <end position="1101"/>
    </location>
</feature>
<dbReference type="PROSITE" id="PS00455">
    <property type="entry name" value="AMP_BINDING"/>
    <property type="match status" value="1"/>
</dbReference>
<dbReference type="PANTHER" id="PTHR45527:SF1">
    <property type="entry name" value="FATTY ACID SYNTHASE"/>
    <property type="match status" value="1"/>
</dbReference>
<protein>
    <submittedName>
        <fullName evidence="6">Amino acid adenylation domain-containing protein</fullName>
    </submittedName>
</protein>
<dbReference type="InterPro" id="IPR010071">
    <property type="entry name" value="AA_adenyl_dom"/>
</dbReference>
<feature type="compositionally biased region" description="Basic and acidic residues" evidence="4">
    <location>
        <begin position="1120"/>
        <end position="1130"/>
    </location>
</feature>
<dbReference type="PANTHER" id="PTHR45527">
    <property type="entry name" value="NONRIBOSOMAL PEPTIDE SYNTHETASE"/>
    <property type="match status" value="1"/>
</dbReference>
<dbReference type="InterPro" id="IPR029058">
    <property type="entry name" value="AB_hydrolase_fold"/>
</dbReference>
<feature type="region of interest" description="Disordered" evidence="4">
    <location>
        <begin position="1074"/>
        <end position="1130"/>
    </location>
</feature>
<evidence type="ECO:0000256" key="1">
    <source>
        <dbReference type="ARBA" id="ARBA00001957"/>
    </source>
</evidence>
<proteinExistence type="predicted"/>
<dbReference type="InterPro" id="IPR036736">
    <property type="entry name" value="ACP-like_sf"/>
</dbReference>
<dbReference type="InterPro" id="IPR020806">
    <property type="entry name" value="PKS_PP-bd"/>
</dbReference>
<dbReference type="SMART" id="SM00823">
    <property type="entry name" value="PKS_PP"/>
    <property type="match status" value="1"/>
</dbReference>
<name>A0A1M5CP43_9ACTN</name>
<dbReference type="Proteomes" id="UP000186132">
    <property type="component" value="Unassembled WGS sequence"/>
</dbReference>
<dbReference type="InterPro" id="IPR000873">
    <property type="entry name" value="AMP-dep_synth/lig_dom"/>
</dbReference>
<dbReference type="GO" id="GO:0008610">
    <property type="term" value="P:lipid biosynthetic process"/>
    <property type="evidence" value="ECO:0007669"/>
    <property type="project" value="UniProtKB-ARBA"/>
</dbReference>
<keyword evidence="3" id="KW-0597">Phosphoprotein</keyword>
<evidence type="ECO:0000256" key="2">
    <source>
        <dbReference type="ARBA" id="ARBA00022450"/>
    </source>
</evidence>
<dbReference type="FunFam" id="3.40.50.980:FF:000002">
    <property type="entry name" value="Enterobactin synthetase component F"/>
    <property type="match status" value="1"/>
</dbReference>
<dbReference type="InterPro" id="IPR042099">
    <property type="entry name" value="ANL_N_sf"/>
</dbReference>
<keyword evidence="2" id="KW-0596">Phosphopantetheine</keyword>
<evidence type="ECO:0000313" key="6">
    <source>
        <dbReference type="EMBL" id="SHF56426.1"/>
    </source>
</evidence>
<dbReference type="SUPFAM" id="SSF52777">
    <property type="entry name" value="CoA-dependent acyltransferases"/>
    <property type="match status" value="2"/>
</dbReference>
<reference evidence="6 7" key="1">
    <citation type="submission" date="2016-11" db="EMBL/GenBank/DDBJ databases">
        <authorList>
            <person name="Jaros S."/>
            <person name="Januszkiewicz K."/>
            <person name="Wedrychowicz H."/>
        </authorList>
    </citation>
    <scope>NUCLEOTIDE SEQUENCE [LARGE SCALE GENOMIC DNA]</scope>
    <source>
        <strain evidence="6 7">DSM 45627</strain>
    </source>
</reference>
<organism evidence="6 7">
    <name type="scientific">Jatrophihabitans endophyticus</name>
    <dbReference type="NCBI Taxonomy" id="1206085"/>
    <lineage>
        <taxon>Bacteria</taxon>
        <taxon>Bacillati</taxon>
        <taxon>Actinomycetota</taxon>
        <taxon>Actinomycetes</taxon>
        <taxon>Jatrophihabitantales</taxon>
        <taxon>Jatrophihabitantaceae</taxon>
        <taxon>Jatrophihabitans</taxon>
    </lineage>
</organism>
<dbReference type="GO" id="GO:0043041">
    <property type="term" value="P:amino acid activation for nonribosomal peptide biosynthetic process"/>
    <property type="evidence" value="ECO:0007669"/>
    <property type="project" value="TreeGrafter"/>
</dbReference>
<dbReference type="EMBL" id="FQVU01000001">
    <property type="protein sequence ID" value="SHF56426.1"/>
    <property type="molecule type" value="Genomic_DNA"/>
</dbReference>
<dbReference type="GO" id="GO:0003824">
    <property type="term" value="F:catalytic activity"/>
    <property type="evidence" value="ECO:0007669"/>
    <property type="project" value="InterPro"/>
</dbReference>
<dbReference type="InterPro" id="IPR025110">
    <property type="entry name" value="AMP-bd_C"/>
</dbReference>
<dbReference type="GO" id="GO:0031177">
    <property type="term" value="F:phosphopantetheine binding"/>
    <property type="evidence" value="ECO:0007669"/>
    <property type="project" value="InterPro"/>
</dbReference>
<dbReference type="NCBIfam" id="TIGR01733">
    <property type="entry name" value="AA-adenyl-dom"/>
    <property type="match status" value="1"/>
</dbReference>
<evidence type="ECO:0000313" key="7">
    <source>
        <dbReference type="Proteomes" id="UP000186132"/>
    </source>
</evidence>
<dbReference type="SUPFAM" id="SSF56801">
    <property type="entry name" value="Acetyl-CoA synthetase-like"/>
    <property type="match status" value="1"/>
</dbReference>
<dbReference type="InterPro" id="IPR009081">
    <property type="entry name" value="PP-bd_ACP"/>
</dbReference>
<dbReference type="GO" id="GO:0044550">
    <property type="term" value="P:secondary metabolite biosynthetic process"/>
    <property type="evidence" value="ECO:0007669"/>
    <property type="project" value="TreeGrafter"/>
</dbReference>
<dbReference type="InterPro" id="IPR020845">
    <property type="entry name" value="AMP-binding_CS"/>
</dbReference>
<dbReference type="InterPro" id="IPR023213">
    <property type="entry name" value="CAT-like_dom_sf"/>
</dbReference>
<dbReference type="Pfam" id="PF13193">
    <property type="entry name" value="AMP-binding_C"/>
    <property type="match status" value="1"/>
</dbReference>
<dbReference type="Gene3D" id="3.40.50.1820">
    <property type="entry name" value="alpha/beta hydrolase"/>
    <property type="match status" value="1"/>
</dbReference>
<dbReference type="Pfam" id="PF00501">
    <property type="entry name" value="AMP-binding"/>
    <property type="match status" value="1"/>
</dbReference>
<comment type="cofactor">
    <cofactor evidence="1">
        <name>pantetheine 4'-phosphate</name>
        <dbReference type="ChEBI" id="CHEBI:47942"/>
    </cofactor>
</comment>
<dbReference type="Gene3D" id="3.30.559.30">
    <property type="entry name" value="Nonribosomal peptide synthetase, condensation domain"/>
    <property type="match status" value="1"/>
</dbReference>
<feature type="domain" description="Carrier" evidence="5">
    <location>
        <begin position="1001"/>
        <end position="1078"/>
    </location>
</feature>
<dbReference type="PROSITE" id="PS50075">
    <property type="entry name" value="CARRIER"/>
    <property type="match status" value="1"/>
</dbReference>
<dbReference type="Gene3D" id="3.40.50.12780">
    <property type="entry name" value="N-terminal domain of ligase-like"/>
    <property type="match status" value="1"/>
</dbReference>
<evidence type="ECO:0000256" key="4">
    <source>
        <dbReference type="SAM" id="MobiDB-lite"/>
    </source>
</evidence>
<dbReference type="InterPro" id="IPR045851">
    <property type="entry name" value="AMP-bd_C_sf"/>
</dbReference>
<dbReference type="AlphaFoldDB" id="A0A1M5CP43"/>
<sequence length="1130" mass="118405">MTSSGLSPEQRRLLEQLLDAETTRPASQYPPRPGDPRRAPLTSDQERILLLEEWEPASARYVLAATIGFAGPIDTRRFADAVAAVVDRHEALRTGIVVDADGTAFQTIAAPGSAPHVEVHPAAAVDEVVASLVGTPFDLARPPLVRAAILDAGAGAPHRAVVAVHHAVADAVSLEIVLRDLLAHYRGDALSPVAPVRYADIAYWSTARRAEAATTHGRYWQHTMADAGAPVVRADRSVPDSDRRPVPFRLDADVVELLRTAAGAGGPFAVLLAGYATVLNRWAGERDVVVAVPTSLRRTADVQDVVGFLVGTLPVRIPLHRREPFARTVARTQQTVLDALTHELPLADVLHAVAPTDRATLGSLRYALTYTDVAAAPLPPGVTVEPIAAAAKFDLELHAAPEPDGGVHGWFEFDPRALDRGTVLRVAASLAGLLRAAADAPQTPTGRLPLAASVELAAVLETAMSAAALAVDSPPVLQRLQEVAADRPHSPALVDDGTAEVVTYALLLERARRAGSALLARGVRPGDVVAVQLPRGPELVVALLGIQAAGAVPLPIDAEQPLARRDQVVADSAAVLLVADPATVAGLADHEGPLAPLPARRPADPAYVLYTSGSTGRPKGVVNTHGGLANRLAWMQARYPIGPGDVVLQKTSVGFDVSVWELYWPLVTGATLVLAAPGRHRDPTYLWDVLRRHDVSTCHFVPSMLAAFLDARPAEPAPRRLARVFSSGEELTAHLAARFVELLPGTTLHNLYGPTEAAIDVTAHDVTAHDVTAHDVTAHDVTAHDVTAHDVTDVTDVDRGGGVPIGRPTTGNAAIVLDDDLGPCPTGVVGQLHLGGGQLAQGYLHRPGLTAARFVPSPVPLPGPAGGPGARLYATGDRVRLLASGELEYLGRADEQVKIRGNRVEPGEAAAALRGAPGVADARVVVRRDVRGPRLVGFVVAARPGDDPAGGARAWVAQRLPGYLVPAAVLTVVSWPVTASGKLDVAALPDDEAGTTGSGNAPQTATELAVAELWAELLGRPADAFGLEDDFFDVGGDSLAAGYLARRLAARLDAPVALRDVMAHPRLGELAARAETARSGPAAAERPIVAVDRARYHRPDPDPVPPCPRVVPPGAAADPGRTDTVDRSTP</sequence>
<dbReference type="STRING" id="1206085.SAMN05443575_0304"/>
<gene>
    <name evidence="6" type="ORF">SAMN05443575_0304</name>
</gene>